<feature type="region of interest" description="Disordered" evidence="1">
    <location>
        <begin position="1"/>
        <end position="44"/>
    </location>
</feature>
<feature type="region of interest" description="Disordered" evidence="1">
    <location>
        <begin position="501"/>
        <end position="520"/>
    </location>
</feature>
<organism evidence="2">
    <name type="scientific">Xenopus tropicalis</name>
    <name type="common">Western clawed frog</name>
    <name type="synonym">Silurana tropicalis</name>
    <dbReference type="NCBI Taxonomy" id="8364"/>
    <lineage>
        <taxon>Eukaryota</taxon>
        <taxon>Metazoa</taxon>
        <taxon>Chordata</taxon>
        <taxon>Craniata</taxon>
        <taxon>Vertebrata</taxon>
        <taxon>Euteleostomi</taxon>
        <taxon>Amphibia</taxon>
        <taxon>Batrachia</taxon>
        <taxon>Anura</taxon>
        <taxon>Pipoidea</taxon>
        <taxon>Pipidae</taxon>
        <taxon>Xenopodinae</taxon>
        <taxon>Xenopus</taxon>
        <taxon>Silurana</taxon>
    </lineage>
</organism>
<feature type="compositionally biased region" description="Low complexity" evidence="1">
    <location>
        <begin position="878"/>
        <end position="896"/>
    </location>
</feature>
<feature type="compositionally biased region" description="Polar residues" evidence="1">
    <location>
        <begin position="444"/>
        <end position="454"/>
    </location>
</feature>
<dbReference type="HOGENOM" id="CLU_290019_0_0_1"/>
<feature type="compositionally biased region" description="Basic and acidic residues" evidence="1">
    <location>
        <begin position="210"/>
        <end position="223"/>
    </location>
</feature>
<feature type="compositionally biased region" description="Polar residues" evidence="1">
    <location>
        <begin position="897"/>
        <end position="922"/>
    </location>
</feature>
<feature type="region of interest" description="Disordered" evidence="1">
    <location>
        <begin position="708"/>
        <end position="730"/>
    </location>
</feature>
<feature type="region of interest" description="Disordered" evidence="1">
    <location>
        <begin position="269"/>
        <end position="290"/>
    </location>
</feature>
<evidence type="ECO:0000313" key="2">
    <source>
        <dbReference type="EMBL" id="AAI61398.1"/>
    </source>
</evidence>
<protein>
    <submittedName>
        <fullName evidence="2">LOC100145633 protein</fullName>
    </submittedName>
</protein>
<feature type="region of interest" description="Disordered" evidence="1">
    <location>
        <begin position="869"/>
        <end position="954"/>
    </location>
</feature>
<feature type="region of interest" description="Disordered" evidence="1">
    <location>
        <begin position="310"/>
        <end position="331"/>
    </location>
</feature>
<feature type="compositionally biased region" description="Basic residues" evidence="1">
    <location>
        <begin position="938"/>
        <end position="954"/>
    </location>
</feature>
<feature type="compositionally biased region" description="Low complexity" evidence="1">
    <location>
        <begin position="431"/>
        <end position="440"/>
    </location>
</feature>
<feature type="compositionally biased region" description="Low complexity" evidence="1">
    <location>
        <begin position="501"/>
        <end position="515"/>
    </location>
</feature>
<dbReference type="EMBL" id="BC161398">
    <property type="protein sequence ID" value="AAI61398.1"/>
    <property type="molecule type" value="mRNA"/>
</dbReference>
<dbReference type="Pfam" id="PF15229">
    <property type="entry name" value="POM121"/>
    <property type="match status" value="1"/>
</dbReference>
<name>B1H3H6_XENTR</name>
<dbReference type="KEGG" id="xtr:100145633"/>
<feature type="region of interest" description="Disordered" evidence="1">
    <location>
        <begin position="431"/>
        <end position="467"/>
    </location>
</feature>
<feature type="compositionally biased region" description="Low complexity" evidence="1">
    <location>
        <begin position="276"/>
        <end position="288"/>
    </location>
</feature>
<feature type="compositionally biased region" description="Polar residues" evidence="1">
    <location>
        <begin position="710"/>
        <end position="730"/>
    </location>
</feature>
<reference evidence="2" key="1">
    <citation type="submission" date="2008-03" db="EMBL/GenBank/DDBJ databases">
        <authorList>
            <consortium name="NIH - Xenopus Gene Collection (XGC) project"/>
        </authorList>
    </citation>
    <scope>NUCLEOTIDE SEQUENCE [LARGE SCALE MRNA]</scope>
    <source>
        <tissue evidence="2">Testes</tissue>
    </source>
</reference>
<feature type="compositionally biased region" description="Polar residues" evidence="1">
    <location>
        <begin position="159"/>
        <end position="176"/>
    </location>
</feature>
<dbReference type="OrthoDB" id="6510268at2759"/>
<evidence type="ECO:0000256" key="1">
    <source>
        <dbReference type="SAM" id="MobiDB-lite"/>
    </source>
</evidence>
<sequence length="954" mass="102101">MGTYMGKQEFPGRGEVCGPRAIKEKLSRPNPSVPTPTRRLSFRDPLSSSQRTYLCARRDYPLKQEIYNKPGSLPRVCLDGQQQQKMQLTPRHFTRRTPVKISPQGLKTKFHFDTAPEPNILSPSRLDLEKVPYLPSVRHHIDLETSVTHSHHLSEPEQYPTSPSRSKADTSVATFSSHHKEDPCATESVLKALRECLKRKRIKDDDSEDTENKRRKEHGEESKLVVNGSFCGSSKMEASRASWRSQSSSMENLSQQSSISIQDILREVPSSKNSDGKLSPASSSSLENLSKRKIITVPGHNEITSSLSSSRYHLQKKKRSMDTPRCETPDWPIKKMRKDRLETSMSPSQETMKTQISEAQRVEANPSPVQLHKPRGNLPWKRHVHLICPEHPDEFYRLPPGPIPGYSVTQADYDAAKEAAQQRFLKLFQEPSAPSVPSAPETRVSLTSQTSNLPDKSFPAGNDKPNTSAANTTFTLFSSTSDAKSVTASSTTPLLFSTVTTSGTSSLQSLGSGQTKSESQYPKNGLFQVLGKPEGSNNNQPMFNPVFGPSESVNPSPVTAAPGLSTTTATTLKPICEDPRSQQAQTSMFKPIFEAPSSQTAPSALTSPFVFSSSTSTTSSSFLGTTGNSTVTGKQEKPNLAVTTCTSNAISSSSVPTFGITKADPVSQGGPTSQANTNFGFIGSTSVPAISTAFGSTTSAFTATVGSTANNTFPRNTAPTGASSISGSEAQTSISTTNSFPKFGVSVGQNVFSASNPFGSGTQSTTGTSIQSATNANFSFVGSTSASTQPTFGFSHNTSMPFGSGTKSSNTSNSSGFSAVGSVFGSATVPPSSIVTPNKSSSIILGTPEKCETKNQLVTNQIPLGQGLTPAPFQSIMPTQSFTSSSTPFAPSTPTANQSSTPSSFPSMTAGQNFTSPGNNLSPAAGFFSHGTAPKTRTAVRHKLHPRRPHPRKK</sequence>
<gene>
    <name evidence="2" type="primary">LOC100145633</name>
</gene>
<dbReference type="AlphaFoldDB" id="B1H3H6"/>
<feature type="region of interest" description="Disordered" evidence="1">
    <location>
        <begin position="147"/>
        <end position="186"/>
    </location>
</feature>
<proteinExistence type="evidence at transcript level"/>
<accession>B1H3H6</accession>
<feature type="region of interest" description="Disordered" evidence="1">
    <location>
        <begin position="202"/>
        <end position="228"/>
    </location>
</feature>